<reference evidence="1" key="1">
    <citation type="journal article" date="2014" name="Int. J. Syst. Evol. Microbiol.">
        <title>Complete genome sequence of Corynebacterium casei LMG S-19264T (=DSM 44701T), isolated from a smear-ripened cheese.</title>
        <authorList>
            <consortium name="US DOE Joint Genome Institute (JGI-PGF)"/>
            <person name="Walter F."/>
            <person name="Albersmeier A."/>
            <person name="Kalinowski J."/>
            <person name="Ruckert C."/>
        </authorList>
    </citation>
    <scope>NUCLEOTIDE SEQUENCE</scope>
    <source>
        <strain evidence="1">CGMCC 1.15367</strain>
    </source>
</reference>
<evidence type="ECO:0000313" key="2">
    <source>
        <dbReference type="Proteomes" id="UP000644699"/>
    </source>
</evidence>
<dbReference type="RefSeq" id="WP_188912752.1">
    <property type="nucleotide sequence ID" value="NZ_BMIQ01000010.1"/>
</dbReference>
<protein>
    <submittedName>
        <fullName evidence="1">Uncharacterized protein</fullName>
    </submittedName>
</protein>
<dbReference type="AlphaFoldDB" id="A0A917A0T8"/>
<accession>A0A917A0T8</accession>
<comment type="caution">
    <text evidence="1">The sequence shown here is derived from an EMBL/GenBank/DDBJ whole genome shotgun (WGS) entry which is preliminary data.</text>
</comment>
<proteinExistence type="predicted"/>
<keyword evidence="2" id="KW-1185">Reference proteome</keyword>
<evidence type="ECO:0000313" key="1">
    <source>
        <dbReference type="EMBL" id="GGE21585.1"/>
    </source>
</evidence>
<dbReference type="Proteomes" id="UP000644699">
    <property type="component" value="Unassembled WGS sequence"/>
</dbReference>
<name>A0A917A0T8_9HYPH</name>
<organism evidence="1 2">
    <name type="scientific">Aureimonas endophytica</name>
    <dbReference type="NCBI Taxonomy" id="2027858"/>
    <lineage>
        <taxon>Bacteria</taxon>
        <taxon>Pseudomonadati</taxon>
        <taxon>Pseudomonadota</taxon>
        <taxon>Alphaproteobacteria</taxon>
        <taxon>Hyphomicrobiales</taxon>
        <taxon>Aurantimonadaceae</taxon>
        <taxon>Aureimonas</taxon>
    </lineage>
</organism>
<dbReference type="EMBL" id="BMIQ01000010">
    <property type="protein sequence ID" value="GGE21585.1"/>
    <property type="molecule type" value="Genomic_DNA"/>
</dbReference>
<gene>
    <name evidence="1" type="ORF">GCM10011390_46160</name>
</gene>
<reference evidence="1" key="2">
    <citation type="submission" date="2020-09" db="EMBL/GenBank/DDBJ databases">
        <authorList>
            <person name="Sun Q."/>
            <person name="Zhou Y."/>
        </authorList>
    </citation>
    <scope>NUCLEOTIDE SEQUENCE</scope>
    <source>
        <strain evidence="1">CGMCC 1.15367</strain>
    </source>
</reference>
<sequence>MGKTSILIDDGMKADLEREAARAGVSSSVIAEQAIGALLEARAAKRQAIEAAIADADRGVFVSREAMDRWVMSWGTDDELEPPKPDIVPSRG</sequence>